<dbReference type="InterPro" id="IPR029024">
    <property type="entry name" value="TerB-like"/>
</dbReference>
<dbReference type="CDD" id="cd07177">
    <property type="entry name" value="terB_like"/>
    <property type="match status" value="1"/>
</dbReference>
<dbReference type="Pfam" id="PF05099">
    <property type="entry name" value="TerB"/>
    <property type="match status" value="1"/>
</dbReference>
<dbReference type="SUPFAM" id="SSF48403">
    <property type="entry name" value="Ankyrin repeat"/>
    <property type="match status" value="1"/>
</dbReference>
<dbReference type="PRINTS" id="PR01415">
    <property type="entry name" value="ANKYRIN"/>
</dbReference>
<keyword evidence="7" id="KW-1185">Reference proteome</keyword>
<evidence type="ECO:0000256" key="2">
    <source>
        <dbReference type="ARBA" id="ARBA00023043"/>
    </source>
</evidence>
<dbReference type="GO" id="GO:0004540">
    <property type="term" value="F:RNA nuclease activity"/>
    <property type="evidence" value="ECO:0007669"/>
    <property type="project" value="TreeGrafter"/>
</dbReference>
<feature type="repeat" description="ANK" evidence="3">
    <location>
        <begin position="458"/>
        <end position="491"/>
    </location>
</feature>
<dbReference type="GO" id="GO:0003723">
    <property type="term" value="F:RNA binding"/>
    <property type="evidence" value="ECO:0007669"/>
    <property type="project" value="TreeGrafter"/>
</dbReference>
<dbReference type="PANTHER" id="PTHR24141:SF1">
    <property type="entry name" value="2-5A-DEPENDENT RIBONUCLEASE"/>
    <property type="match status" value="1"/>
</dbReference>
<dbReference type="Gene3D" id="1.25.40.20">
    <property type="entry name" value="Ankyrin repeat-containing domain"/>
    <property type="match status" value="3"/>
</dbReference>
<evidence type="ECO:0000259" key="5">
    <source>
        <dbReference type="Pfam" id="PF05099"/>
    </source>
</evidence>
<feature type="repeat" description="ANK" evidence="3">
    <location>
        <begin position="392"/>
        <end position="424"/>
    </location>
</feature>
<evidence type="ECO:0000256" key="3">
    <source>
        <dbReference type="PROSITE-ProRule" id="PRU00023"/>
    </source>
</evidence>
<dbReference type="RefSeq" id="WP_200806679.1">
    <property type="nucleotide sequence ID" value="NZ_FXBB01000052.1"/>
</dbReference>
<feature type="repeat" description="ANK" evidence="3">
    <location>
        <begin position="526"/>
        <end position="559"/>
    </location>
</feature>
<evidence type="ECO:0000256" key="4">
    <source>
        <dbReference type="SAM" id="MobiDB-lite"/>
    </source>
</evidence>
<feature type="repeat" description="ANK" evidence="3">
    <location>
        <begin position="658"/>
        <end position="691"/>
    </location>
</feature>
<feature type="region of interest" description="Disordered" evidence="4">
    <location>
        <begin position="142"/>
        <end position="173"/>
    </location>
</feature>
<dbReference type="Pfam" id="PF12796">
    <property type="entry name" value="Ank_2"/>
    <property type="match status" value="1"/>
</dbReference>
<dbReference type="InterPro" id="IPR002110">
    <property type="entry name" value="Ankyrin_rpt"/>
</dbReference>
<dbReference type="PROSITE" id="PS50088">
    <property type="entry name" value="ANK_REPEAT"/>
    <property type="match status" value="6"/>
</dbReference>
<dbReference type="EMBL" id="FXBB01000052">
    <property type="protein sequence ID" value="SMG50210.1"/>
    <property type="molecule type" value="Genomic_DNA"/>
</dbReference>
<dbReference type="SMART" id="SM00248">
    <property type="entry name" value="ANK"/>
    <property type="match status" value="7"/>
</dbReference>
<feature type="domain" description="Co-chaperone DjlA N-terminal" evidence="5">
    <location>
        <begin position="206"/>
        <end position="313"/>
    </location>
</feature>
<proteinExistence type="predicted"/>
<name>A0A1X7L8Z2_9BACT</name>
<evidence type="ECO:0000313" key="6">
    <source>
        <dbReference type="EMBL" id="SMG50210.1"/>
    </source>
</evidence>
<dbReference type="SUPFAM" id="SSF158682">
    <property type="entry name" value="TerB-like"/>
    <property type="match status" value="1"/>
</dbReference>
<gene>
    <name evidence="6" type="ORF">SAMN06275492_1524</name>
</gene>
<keyword evidence="1" id="KW-0677">Repeat</keyword>
<keyword evidence="2 3" id="KW-0040">ANK repeat</keyword>
<dbReference type="AlphaFoldDB" id="A0A1X7L8Z2"/>
<dbReference type="PANTHER" id="PTHR24141">
    <property type="entry name" value="2-5A-DEPENDENT RIBONUCLEASE"/>
    <property type="match status" value="1"/>
</dbReference>
<protein>
    <submittedName>
        <fullName evidence="6">Ankyrin repeat</fullName>
    </submittedName>
</protein>
<dbReference type="InterPro" id="IPR007791">
    <property type="entry name" value="DjlA_N"/>
</dbReference>
<organism evidence="6 7">
    <name type="scientific">Dethiosulfovibrio salsuginis</name>
    <dbReference type="NCBI Taxonomy" id="561720"/>
    <lineage>
        <taxon>Bacteria</taxon>
        <taxon>Thermotogati</taxon>
        <taxon>Synergistota</taxon>
        <taxon>Synergistia</taxon>
        <taxon>Synergistales</taxon>
        <taxon>Dethiosulfovibrionaceae</taxon>
        <taxon>Dethiosulfovibrio</taxon>
    </lineage>
</organism>
<evidence type="ECO:0000256" key="1">
    <source>
        <dbReference type="ARBA" id="ARBA00022737"/>
    </source>
</evidence>
<feature type="repeat" description="ANK" evidence="3">
    <location>
        <begin position="425"/>
        <end position="457"/>
    </location>
</feature>
<dbReference type="Proteomes" id="UP000193355">
    <property type="component" value="Unassembled WGS sequence"/>
</dbReference>
<feature type="compositionally biased region" description="Basic and acidic residues" evidence="4">
    <location>
        <begin position="158"/>
        <end position="170"/>
    </location>
</feature>
<dbReference type="Gene3D" id="1.10.3680.10">
    <property type="entry name" value="TerB-like"/>
    <property type="match status" value="1"/>
</dbReference>
<dbReference type="PROSITE" id="PS50297">
    <property type="entry name" value="ANK_REP_REGION"/>
    <property type="match status" value="6"/>
</dbReference>
<dbReference type="GO" id="GO:0006396">
    <property type="term" value="P:RNA processing"/>
    <property type="evidence" value="ECO:0007669"/>
    <property type="project" value="TreeGrafter"/>
</dbReference>
<dbReference type="STRING" id="561720.SAMN06275492_1524"/>
<accession>A0A1X7L8Z2</accession>
<reference evidence="7" key="1">
    <citation type="submission" date="2017-04" db="EMBL/GenBank/DDBJ databases">
        <authorList>
            <person name="Varghese N."/>
            <person name="Submissions S."/>
        </authorList>
    </citation>
    <scope>NUCLEOTIDE SEQUENCE [LARGE SCALE GENOMIC DNA]</scope>
    <source>
        <strain evidence="7">USBA 82</strain>
    </source>
</reference>
<dbReference type="InterPro" id="IPR036770">
    <property type="entry name" value="Ankyrin_rpt-contain_sf"/>
</dbReference>
<evidence type="ECO:0000313" key="7">
    <source>
        <dbReference type="Proteomes" id="UP000193355"/>
    </source>
</evidence>
<dbReference type="Pfam" id="PF00023">
    <property type="entry name" value="Ank"/>
    <property type="match status" value="3"/>
</dbReference>
<sequence length="694" mass="75729">MGYFKSIKDGFWESAYDTDGRSSQLSISDIENRPLAEKDPEVRFAYLAGIAKEAMDWGSISDKRIEQLFSLAISLKLPLISLKKATDKTTLSDKEVYSQISRIITSNNLQDFFISDLRAISAINQEEGSVDLRKWNLLPSKIDKAEPDNNGDPNVSPHGKEGKNPEEKAGEGGFSVSLLDLMRQKKEDMLKAPHPMKDDDKGARFAYLVGMAMVATVDGSIDPKEKKILLDRAIAMNLPEEDGMRAIEAAKTADDETVSSVLESLSEQRQRAIFMTDLRIMAHADGSLKSEECELWDIFGDMMEINQDDLKALSALADASLEPDEERACEAIAEIIKHDLDIPISAIKFFLPSIEKISLEDESFLDLCERSSSIQIKLAIALGADVNMRGKSRKTPLHYATSNKNPKVIETLIEGGADINAVDKDGATALHYGASNENIDIVIDLIRAGASVYQEDKDGATPLHYAARSNENIDVIAKLIEEGASVNAPDRAGARPLHYASKSNENVDIIIKLIEEGANINSPDKAGAMPLHYAAQSNEKVDVIAKLIEEGADLEAEDRDKATPLFYAARSNGNIGVITKLIETGASLEIEADNSIGHLLNINTNKLELISQIIPFIDKEGKISACGLMIVAMFNKNPEAIITLAKKTKVPIYQKDSDGITALHFAAMFNGNPKLIATLIEAGADPNAKTEEAG</sequence>
<feature type="non-terminal residue" evidence="6">
    <location>
        <position position="694"/>
    </location>
</feature>
<feature type="repeat" description="ANK" evidence="3">
    <location>
        <begin position="492"/>
        <end position="525"/>
    </location>
</feature>